<accession>A0A2R6XDU6</accession>
<organism evidence="1 2">
    <name type="scientific">Marchantia polymorpha</name>
    <name type="common">Common liverwort</name>
    <name type="synonym">Marchantia aquatica</name>
    <dbReference type="NCBI Taxonomy" id="3197"/>
    <lineage>
        <taxon>Eukaryota</taxon>
        <taxon>Viridiplantae</taxon>
        <taxon>Streptophyta</taxon>
        <taxon>Embryophyta</taxon>
        <taxon>Marchantiophyta</taxon>
        <taxon>Marchantiopsida</taxon>
        <taxon>Marchantiidae</taxon>
        <taxon>Marchantiales</taxon>
        <taxon>Marchantiaceae</taxon>
        <taxon>Marchantia</taxon>
    </lineage>
</organism>
<evidence type="ECO:0000313" key="2">
    <source>
        <dbReference type="Proteomes" id="UP000244005"/>
    </source>
</evidence>
<protein>
    <submittedName>
        <fullName evidence="1">Uncharacterized protein</fullName>
    </submittedName>
</protein>
<gene>
    <name evidence="1" type="ORF">MARPO_0021s0135</name>
</gene>
<evidence type="ECO:0000313" key="1">
    <source>
        <dbReference type="EMBL" id="PTQ44281.1"/>
    </source>
</evidence>
<dbReference type="AlphaFoldDB" id="A0A2R6XDU6"/>
<dbReference type="Proteomes" id="UP000244005">
    <property type="component" value="Unassembled WGS sequence"/>
</dbReference>
<dbReference type="EMBL" id="KZ772693">
    <property type="protein sequence ID" value="PTQ44281.1"/>
    <property type="molecule type" value="Genomic_DNA"/>
</dbReference>
<name>A0A2R6XDU6_MARPO</name>
<sequence length="58" mass="6452">MTMLEKVYKAATTTYVHVSLIMLVTSSKRIEGESSSGILYVEHALGGVRKAGNDRHWE</sequence>
<reference evidence="2" key="1">
    <citation type="journal article" date="2017" name="Cell">
        <title>Insights into land plant evolution garnered from the Marchantia polymorpha genome.</title>
        <authorList>
            <person name="Bowman J.L."/>
            <person name="Kohchi T."/>
            <person name="Yamato K.T."/>
            <person name="Jenkins J."/>
            <person name="Shu S."/>
            <person name="Ishizaki K."/>
            <person name="Yamaoka S."/>
            <person name="Nishihama R."/>
            <person name="Nakamura Y."/>
            <person name="Berger F."/>
            <person name="Adam C."/>
            <person name="Aki S.S."/>
            <person name="Althoff F."/>
            <person name="Araki T."/>
            <person name="Arteaga-Vazquez M.A."/>
            <person name="Balasubrmanian S."/>
            <person name="Barry K."/>
            <person name="Bauer D."/>
            <person name="Boehm C.R."/>
            <person name="Briginshaw L."/>
            <person name="Caballero-Perez J."/>
            <person name="Catarino B."/>
            <person name="Chen F."/>
            <person name="Chiyoda S."/>
            <person name="Chovatia M."/>
            <person name="Davies K.M."/>
            <person name="Delmans M."/>
            <person name="Demura T."/>
            <person name="Dierschke T."/>
            <person name="Dolan L."/>
            <person name="Dorantes-Acosta A.E."/>
            <person name="Eklund D.M."/>
            <person name="Florent S.N."/>
            <person name="Flores-Sandoval E."/>
            <person name="Fujiyama A."/>
            <person name="Fukuzawa H."/>
            <person name="Galik B."/>
            <person name="Grimanelli D."/>
            <person name="Grimwood J."/>
            <person name="Grossniklaus U."/>
            <person name="Hamada T."/>
            <person name="Haseloff J."/>
            <person name="Hetherington A.J."/>
            <person name="Higo A."/>
            <person name="Hirakawa Y."/>
            <person name="Hundley H.N."/>
            <person name="Ikeda Y."/>
            <person name="Inoue K."/>
            <person name="Inoue S.I."/>
            <person name="Ishida S."/>
            <person name="Jia Q."/>
            <person name="Kakita M."/>
            <person name="Kanazawa T."/>
            <person name="Kawai Y."/>
            <person name="Kawashima T."/>
            <person name="Kennedy M."/>
            <person name="Kinose K."/>
            <person name="Kinoshita T."/>
            <person name="Kohara Y."/>
            <person name="Koide E."/>
            <person name="Komatsu K."/>
            <person name="Kopischke S."/>
            <person name="Kubo M."/>
            <person name="Kyozuka J."/>
            <person name="Lagercrantz U."/>
            <person name="Lin S.S."/>
            <person name="Lindquist E."/>
            <person name="Lipzen A.M."/>
            <person name="Lu C.W."/>
            <person name="De Luna E."/>
            <person name="Martienssen R.A."/>
            <person name="Minamino N."/>
            <person name="Mizutani M."/>
            <person name="Mizutani M."/>
            <person name="Mochizuki N."/>
            <person name="Monte I."/>
            <person name="Mosher R."/>
            <person name="Nagasaki H."/>
            <person name="Nakagami H."/>
            <person name="Naramoto S."/>
            <person name="Nishitani K."/>
            <person name="Ohtani M."/>
            <person name="Okamoto T."/>
            <person name="Okumura M."/>
            <person name="Phillips J."/>
            <person name="Pollak B."/>
            <person name="Reinders A."/>
            <person name="Rovekamp M."/>
            <person name="Sano R."/>
            <person name="Sawa S."/>
            <person name="Schmid M.W."/>
            <person name="Shirakawa M."/>
            <person name="Solano R."/>
            <person name="Spunde A."/>
            <person name="Suetsugu N."/>
            <person name="Sugano S."/>
            <person name="Sugiyama A."/>
            <person name="Sun R."/>
            <person name="Suzuki Y."/>
            <person name="Takenaka M."/>
            <person name="Takezawa D."/>
            <person name="Tomogane H."/>
            <person name="Tsuzuki M."/>
            <person name="Ueda T."/>
            <person name="Umeda M."/>
            <person name="Ward J.M."/>
            <person name="Watanabe Y."/>
            <person name="Yazaki K."/>
            <person name="Yokoyama R."/>
            <person name="Yoshitake Y."/>
            <person name="Yotsui I."/>
            <person name="Zachgo S."/>
            <person name="Schmutz J."/>
        </authorList>
    </citation>
    <scope>NUCLEOTIDE SEQUENCE [LARGE SCALE GENOMIC DNA]</scope>
    <source>
        <strain evidence="2">Tak-1</strain>
    </source>
</reference>
<dbReference type="Gramene" id="Mp2g06820.1">
    <property type="protein sequence ID" value="Mp2g06820.1.cds"/>
    <property type="gene ID" value="Mp2g06820"/>
</dbReference>
<keyword evidence="2" id="KW-1185">Reference proteome</keyword>
<proteinExistence type="predicted"/>